<organism evidence="3 4">
    <name type="scientific">Humisphaera borealis</name>
    <dbReference type="NCBI Taxonomy" id="2807512"/>
    <lineage>
        <taxon>Bacteria</taxon>
        <taxon>Pseudomonadati</taxon>
        <taxon>Planctomycetota</taxon>
        <taxon>Phycisphaerae</taxon>
        <taxon>Tepidisphaerales</taxon>
        <taxon>Tepidisphaeraceae</taxon>
        <taxon>Humisphaera</taxon>
    </lineage>
</organism>
<dbReference type="PANTHER" id="PTHR43048">
    <property type="entry name" value="METHYLMALONYL-COA EPIMERASE"/>
    <property type="match status" value="1"/>
</dbReference>
<evidence type="ECO:0000313" key="4">
    <source>
        <dbReference type="Proteomes" id="UP000593765"/>
    </source>
</evidence>
<accession>A0A7M2X1Z6</accession>
<dbReference type="GO" id="GO:0004493">
    <property type="term" value="F:methylmalonyl-CoA epimerase activity"/>
    <property type="evidence" value="ECO:0007669"/>
    <property type="project" value="TreeGrafter"/>
</dbReference>
<proteinExistence type="predicted"/>
<dbReference type="Pfam" id="PF00903">
    <property type="entry name" value="Glyoxalase"/>
    <property type="match status" value="1"/>
</dbReference>
<dbReference type="EMBL" id="CP063458">
    <property type="protein sequence ID" value="QOV91619.1"/>
    <property type="molecule type" value="Genomic_DNA"/>
</dbReference>
<dbReference type="KEGG" id="hbs:IPV69_09755"/>
<evidence type="ECO:0000259" key="2">
    <source>
        <dbReference type="PROSITE" id="PS51819"/>
    </source>
</evidence>
<evidence type="ECO:0000313" key="3">
    <source>
        <dbReference type="EMBL" id="QOV91619.1"/>
    </source>
</evidence>
<dbReference type="InterPro" id="IPR037523">
    <property type="entry name" value="VOC_core"/>
</dbReference>
<keyword evidence="4" id="KW-1185">Reference proteome</keyword>
<keyword evidence="1" id="KW-0479">Metal-binding</keyword>
<dbReference type="RefSeq" id="WP_206294920.1">
    <property type="nucleotide sequence ID" value="NZ_CP063458.1"/>
</dbReference>
<dbReference type="GO" id="GO:0046872">
    <property type="term" value="F:metal ion binding"/>
    <property type="evidence" value="ECO:0007669"/>
    <property type="project" value="UniProtKB-KW"/>
</dbReference>
<reference evidence="3 4" key="1">
    <citation type="submission" date="2020-10" db="EMBL/GenBank/DDBJ databases">
        <title>Wide distribution of Phycisphaera-like planctomycetes from WD2101 soil group in peatlands and genome analysis of the first cultivated representative.</title>
        <authorList>
            <person name="Dedysh S.N."/>
            <person name="Beletsky A.V."/>
            <person name="Ivanova A."/>
            <person name="Kulichevskaya I.S."/>
            <person name="Suzina N.E."/>
            <person name="Philippov D.A."/>
            <person name="Rakitin A.L."/>
            <person name="Mardanov A.V."/>
            <person name="Ravin N.V."/>
        </authorList>
    </citation>
    <scope>NUCLEOTIDE SEQUENCE [LARGE SCALE GENOMIC DNA]</scope>
    <source>
        <strain evidence="3 4">M1803</strain>
    </source>
</reference>
<gene>
    <name evidence="3" type="ORF">IPV69_09755</name>
</gene>
<name>A0A7M2X1Z6_9BACT</name>
<dbReference type="InterPro" id="IPR029068">
    <property type="entry name" value="Glyas_Bleomycin-R_OHBP_Dase"/>
</dbReference>
<dbReference type="SUPFAM" id="SSF54593">
    <property type="entry name" value="Glyoxalase/Bleomycin resistance protein/Dihydroxybiphenyl dioxygenase"/>
    <property type="match status" value="1"/>
</dbReference>
<dbReference type="InterPro" id="IPR004360">
    <property type="entry name" value="Glyas_Fos-R_dOase_dom"/>
</dbReference>
<dbReference type="AlphaFoldDB" id="A0A7M2X1Z6"/>
<dbReference type="PROSITE" id="PS51819">
    <property type="entry name" value="VOC"/>
    <property type="match status" value="1"/>
</dbReference>
<dbReference type="Proteomes" id="UP000593765">
    <property type="component" value="Chromosome"/>
</dbReference>
<sequence length="152" mass="17003">MIESIDHVNIVVADMELVARFYEDTLGFRRTKHATIRGDWVDATVGLKGAEAEVIYLELGVGPRIELARYVSPPGRRPIDIDLPNMQGIRHLAFKVSGIEAIAARLRAAGVKVFSEVQQVPDSQVTYAGGVRKYLLYFQDPEGNLLELCEYR</sequence>
<dbReference type="PANTHER" id="PTHR43048:SF3">
    <property type="entry name" value="METHYLMALONYL-COA EPIMERASE, MITOCHONDRIAL"/>
    <property type="match status" value="1"/>
</dbReference>
<dbReference type="GO" id="GO:0046491">
    <property type="term" value="P:L-methylmalonyl-CoA metabolic process"/>
    <property type="evidence" value="ECO:0007669"/>
    <property type="project" value="TreeGrafter"/>
</dbReference>
<protein>
    <submittedName>
        <fullName evidence="3">VOC family protein</fullName>
    </submittedName>
</protein>
<dbReference type="Gene3D" id="3.10.180.10">
    <property type="entry name" value="2,3-Dihydroxybiphenyl 1,2-Dioxygenase, domain 1"/>
    <property type="match status" value="1"/>
</dbReference>
<evidence type="ECO:0000256" key="1">
    <source>
        <dbReference type="ARBA" id="ARBA00022723"/>
    </source>
</evidence>
<dbReference type="InterPro" id="IPR051785">
    <property type="entry name" value="MMCE/EMCE_epimerase"/>
</dbReference>
<feature type="domain" description="VOC" evidence="2">
    <location>
        <begin position="4"/>
        <end position="151"/>
    </location>
</feature>